<reference evidence="3" key="1">
    <citation type="submission" date="2020-08" db="EMBL/GenBank/DDBJ databases">
        <title>Multicomponent nature underlies the extraordinary mechanical properties of spider dragline silk.</title>
        <authorList>
            <person name="Kono N."/>
            <person name="Nakamura H."/>
            <person name="Mori M."/>
            <person name="Yoshida Y."/>
            <person name="Ohtoshi R."/>
            <person name="Malay A.D."/>
            <person name="Moran D.A.P."/>
            <person name="Tomita M."/>
            <person name="Numata K."/>
            <person name="Arakawa K."/>
        </authorList>
    </citation>
    <scope>NUCLEOTIDE SEQUENCE</scope>
</reference>
<dbReference type="PANTHER" id="PTHR23022">
    <property type="entry name" value="TRANSPOSABLE ELEMENT-RELATED"/>
    <property type="match status" value="1"/>
</dbReference>
<dbReference type="AlphaFoldDB" id="A0A8X6RDH8"/>
<organism evidence="3 4">
    <name type="scientific">Trichonephila clavipes</name>
    <name type="common">Golden silk orbweaver</name>
    <name type="synonym">Nephila clavipes</name>
    <dbReference type="NCBI Taxonomy" id="2585209"/>
    <lineage>
        <taxon>Eukaryota</taxon>
        <taxon>Metazoa</taxon>
        <taxon>Ecdysozoa</taxon>
        <taxon>Arthropoda</taxon>
        <taxon>Chelicerata</taxon>
        <taxon>Arachnida</taxon>
        <taxon>Araneae</taxon>
        <taxon>Araneomorphae</taxon>
        <taxon>Entelegynae</taxon>
        <taxon>Araneoidea</taxon>
        <taxon>Nephilidae</taxon>
        <taxon>Trichonephila</taxon>
    </lineage>
</organism>
<feature type="domain" description="Transposase Tc1-like" evidence="2">
    <location>
        <begin position="69"/>
        <end position="141"/>
    </location>
</feature>
<dbReference type="InterPro" id="IPR036397">
    <property type="entry name" value="RNaseH_sf"/>
</dbReference>
<gene>
    <name evidence="3" type="primary">sox6_2</name>
    <name evidence="3" type="ORF">TNCV_3562401</name>
</gene>
<proteinExistence type="predicted"/>
<dbReference type="InterPro" id="IPR052338">
    <property type="entry name" value="Transposase_5"/>
</dbReference>
<sequence>MSSRHHIDDFMRGRIIGKIAEGRKITHVARKFDIAHSVVSRLWKSFKTTGMCSRRHGGGRVRSTTPAEDRYIVLSAKRNRHTTAQQVANQFLAASGKQISRKTVARRLRGGGLYARRPVVCVPLTRQHRTARLQWCREHHNWTEQDWACVLFSDESRFSLSSDCRCQLIWRESGTVYRPENIQEKDRYPTCSIMVWTGIMINDRTRLHVVSNGSMTGQRYIDEVLLPHDCLDSEGIQRLVWPARSPDLNPIENVWDALGRQVAGRNYPPTNKNTLIRALTEEWDKLPQQLLDNVVQSMWFHEEKNIKFIAGLPTEDEKFKLLIIDDLMNSLTNDIAQMFTVGPHYKNFSIILITQNLFPRIRVARDTSLNAYYIILFRNNRDRSQLACFGRQVFPDRSKFFMDAYKKATAEKYQYLLVDCFPTTDKELRLRQSLFLDQRGLNWVYVPE</sequence>
<dbReference type="GO" id="GO:0006313">
    <property type="term" value="P:DNA transposition"/>
    <property type="evidence" value="ECO:0007669"/>
    <property type="project" value="InterPro"/>
</dbReference>
<comment type="caution">
    <text evidence="3">The sequence shown here is derived from an EMBL/GenBank/DDBJ whole genome shotgun (WGS) entry which is preliminary data.</text>
</comment>
<name>A0A8X6RDH8_TRICX</name>
<accession>A0A8X6RDH8</accession>
<dbReference type="Proteomes" id="UP000887159">
    <property type="component" value="Unassembled WGS sequence"/>
</dbReference>
<dbReference type="SUPFAM" id="SSF46689">
    <property type="entry name" value="Homeodomain-like"/>
    <property type="match status" value="1"/>
</dbReference>
<dbReference type="GO" id="GO:0005634">
    <property type="term" value="C:nucleus"/>
    <property type="evidence" value="ECO:0007669"/>
    <property type="project" value="UniProtKB-SubCell"/>
</dbReference>
<dbReference type="PANTHER" id="PTHR23022:SF135">
    <property type="entry name" value="SI:DKEY-77F5.3"/>
    <property type="match status" value="1"/>
</dbReference>
<dbReference type="InterPro" id="IPR002492">
    <property type="entry name" value="Transposase_Tc1-like"/>
</dbReference>
<dbReference type="Gene3D" id="3.30.420.10">
    <property type="entry name" value="Ribonuclease H-like superfamily/Ribonuclease H"/>
    <property type="match status" value="2"/>
</dbReference>
<evidence type="ECO:0000256" key="1">
    <source>
        <dbReference type="ARBA" id="ARBA00004123"/>
    </source>
</evidence>
<evidence type="ECO:0000313" key="3">
    <source>
        <dbReference type="EMBL" id="GFX90574.1"/>
    </source>
</evidence>
<dbReference type="InterPro" id="IPR009057">
    <property type="entry name" value="Homeodomain-like_sf"/>
</dbReference>
<protein>
    <submittedName>
        <fullName evidence="3">Transcription factor Sox-6</fullName>
    </submittedName>
</protein>
<dbReference type="GO" id="GO:0003677">
    <property type="term" value="F:DNA binding"/>
    <property type="evidence" value="ECO:0007669"/>
    <property type="project" value="InterPro"/>
</dbReference>
<evidence type="ECO:0000259" key="2">
    <source>
        <dbReference type="Pfam" id="PF01498"/>
    </source>
</evidence>
<dbReference type="EMBL" id="BMAU01021102">
    <property type="protein sequence ID" value="GFX90574.1"/>
    <property type="molecule type" value="Genomic_DNA"/>
</dbReference>
<evidence type="ECO:0000313" key="4">
    <source>
        <dbReference type="Proteomes" id="UP000887159"/>
    </source>
</evidence>
<dbReference type="Pfam" id="PF01498">
    <property type="entry name" value="HTH_Tnp_Tc3_2"/>
    <property type="match status" value="1"/>
</dbReference>
<comment type="subcellular location">
    <subcellularLocation>
        <location evidence="1">Nucleus</location>
    </subcellularLocation>
</comment>
<dbReference type="GO" id="GO:0015074">
    <property type="term" value="P:DNA integration"/>
    <property type="evidence" value="ECO:0007669"/>
    <property type="project" value="InterPro"/>
</dbReference>
<keyword evidence="4" id="KW-1185">Reference proteome</keyword>